<reference evidence="2 3" key="1">
    <citation type="submission" date="2021-03" db="EMBL/GenBank/DDBJ databases">
        <authorList>
            <person name="Kanchanasin P."/>
            <person name="Saeng-In P."/>
            <person name="Phongsopitanun W."/>
            <person name="Yuki M."/>
            <person name="Kudo T."/>
            <person name="Ohkuma M."/>
            <person name="Tanasupawat S."/>
        </authorList>
    </citation>
    <scope>NUCLEOTIDE SEQUENCE [LARGE SCALE GENOMIC DNA]</scope>
    <source>
        <strain evidence="2 3">L46</strain>
    </source>
</reference>
<evidence type="ECO:0000313" key="3">
    <source>
        <dbReference type="Proteomes" id="UP000666915"/>
    </source>
</evidence>
<keyword evidence="1" id="KW-0812">Transmembrane</keyword>
<evidence type="ECO:0000256" key="1">
    <source>
        <dbReference type="SAM" id="Phobius"/>
    </source>
</evidence>
<dbReference type="RefSeq" id="WP_208266617.1">
    <property type="nucleotide sequence ID" value="NZ_BAAAGM010000153.1"/>
</dbReference>
<accession>A0ABS3QWE0</accession>
<organism evidence="2 3">
    <name type="scientific">Actinomadura nitritigenes</name>
    <dbReference type="NCBI Taxonomy" id="134602"/>
    <lineage>
        <taxon>Bacteria</taxon>
        <taxon>Bacillati</taxon>
        <taxon>Actinomycetota</taxon>
        <taxon>Actinomycetes</taxon>
        <taxon>Streptosporangiales</taxon>
        <taxon>Thermomonosporaceae</taxon>
        <taxon>Actinomadura</taxon>
    </lineage>
</organism>
<dbReference type="Proteomes" id="UP000666915">
    <property type="component" value="Unassembled WGS sequence"/>
</dbReference>
<evidence type="ECO:0000313" key="2">
    <source>
        <dbReference type="EMBL" id="MBO2438284.1"/>
    </source>
</evidence>
<dbReference type="EMBL" id="JAGEOK010000007">
    <property type="protein sequence ID" value="MBO2438284.1"/>
    <property type="molecule type" value="Genomic_DNA"/>
</dbReference>
<protein>
    <submittedName>
        <fullName evidence="2">Uncharacterized protein</fullName>
    </submittedName>
</protein>
<name>A0ABS3QWE0_9ACTN</name>
<comment type="caution">
    <text evidence="2">The sequence shown here is derived from an EMBL/GenBank/DDBJ whole genome shotgun (WGS) entry which is preliminary data.</text>
</comment>
<gene>
    <name evidence="2" type="ORF">J4557_12230</name>
</gene>
<keyword evidence="1" id="KW-1133">Transmembrane helix</keyword>
<feature type="transmembrane region" description="Helical" evidence="1">
    <location>
        <begin position="6"/>
        <end position="29"/>
    </location>
</feature>
<keyword evidence="3" id="KW-1185">Reference proteome</keyword>
<keyword evidence="1" id="KW-0472">Membrane</keyword>
<proteinExistence type="predicted"/>
<sequence length="59" mass="6597">MRDLAIIIAAAAITAVMFSLFTVLVLIAAEKLERRRELRAGGELIRGWWDVEDARPDGE</sequence>